<feature type="active site" evidence="4">
    <location>
        <position position="17"/>
    </location>
</feature>
<evidence type="ECO:0000259" key="5">
    <source>
        <dbReference type="PROSITE" id="PS50122"/>
    </source>
</evidence>
<evidence type="ECO:0000256" key="4">
    <source>
        <dbReference type="PROSITE-ProRule" id="PRU00050"/>
    </source>
</evidence>
<dbReference type="GO" id="GO:0006935">
    <property type="term" value="P:chemotaxis"/>
    <property type="evidence" value="ECO:0007669"/>
    <property type="project" value="UniProtKB-UniRule"/>
</dbReference>
<dbReference type="PANTHER" id="PTHR42872:SF6">
    <property type="entry name" value="PROTEIN-GLUTAMATE METHYLESTERASE_PROTEIN-GLUTAMINE GLUTAMINASE"/>
    <property type="match status" value="1"/>
</dbReference>
<dbReference type="PANTHER" id="PTHR42872">
    <property type="entry name" value="PROTEIN-GLUTAMATE METHYLESTERASE/PROTEIN-GLUTAMINE GLUTAMINASE"/>
    <property type="match status" value="1"/>
</dbReference>
<gene>
    <name evidence="6" type="ORF">I6K02_27610</name>
</gene>
<sequence>MRLDDSKPNRIVVLGVSTGGLPALRAILPTLPSELDAAILLVMHIGAHKSVLPQLLAPHTSLSVEHARAGDALRRSAIFVAPPDRHLMVHEGKIALSAGAKENFARPAIDPLFRSAAIEFGPRAVAVVLTGELDDGASGAAAISARGGTVIIQDPTDSIAPSMPLSTVRAVPTARVVRLELIGNEIMQALNAPLKETIVRTSTDPTETEARIALTGVTSPDELDSIGQRSSVTCPECGGVVWRIDNDAPLRYRCHTGHAFSSEALAAVQKSGLEDALWTTVRRAEECAAIASNRALRASSDGDLAAADIARREHAKFQRLEEALRALARDSDDE</sequence>
<name>A0A892IFE1_9BURK</name>
<dbReference type="GO" id="GO:0000156">
    <property type="term" value="F:phosphorelay response regulator activity"/>
    <property type="evidence" value="ECO:0007669"/>
    <property type="project" value="InterPro"/>
</dbReference>
<dbReference type="InterPro" id="IPR000673">
    <property type="entry name" value="Sig_transdc_resp-reg_Me-estase"/>
</dbReference>
<feature type="active site" evidence="4">
    <location>
        <position position="44"/>
    </location>
</feature>
<evidence type="ECO:0000313" key="7">
    <source>
        <dbReference type="Proteomes" id="UP000625568"/>
    </source>
</evidence>
<keyword evidence="4" id="KW-0145">Chemotaxis</keyword>
<dbReference type="GO" id="GO:0008984">
    <property type="term" value="F:protein-glutamate methylesterase activity"/>
    <property type="evidence" value="ECO:0007669"/>
    <property type="project" value="UniProtKB-EC"/>
</dbReference>
<feature type="active site" evidence="4">
    <location>
        <position position="135"/>
    </location>
</feature>
<dbReference type="PROSITE" id="PS50122">
    <property type="entry name" value="CHEB"/>
    <property type="match status" value="1"/>
</dbReference>
<dbReference type="EMBL" id="CP069484">
    <property type="protein sequence ID" value="QRO80888.1"/>
    <property type="molecule type" value="Genomic_DNA"/>
</dbReference>
<organism evidence="6 7">
    <name type="scientific">Burkholderia dolosa</name>
    <dbReference type="NCBI Taxonomy" id="152500"/>
    <lineage>
        <taxon>Bacteria</taxon>
        <taxon>Pseudomonadati</taxon>
        <taxon>Pseudomonadota</taxon>
        <taxon>Betaproteobacteria</taxon>
        <taxon>Burkholderiales</taxon>
        <taxon>Burkholderiaceae</taxon>
        <taxon>Burkholderia</taxon>
        <taxon>Burkholderia cepacia complex</taxon>
    </lineage>
</organism>
<dbReference type="Gene3D" id="3.40.50.180">
    <property type="entry name" value="Methylesterase CheB, C-terminal domain"/>
    <property type="match status" value="1"/>
</dbReference>
<proteinExistence type="predicted"/>
<evidence type="ECO:0000256" key="2">
    <source>
        <dbReference type="ARBA" id="ARBA00039140"/>
    </source>
</evidence>
<protein>
    <recommendedName>
        <fullName evidence="2">protein-glutamate methylesterase</fullName>
        <ecNumber evidence="2">3.1.1.61</ecNumber>
    </recommendedName>
</protein>
<dbReference type="GeneID" id="93131065"/>
<dbReference type="InterPro" id="IPR011247">
    <property type="entry name" value="Chemotax_prot-Glu_Me-esterase"/>
</dbReference>
<feature type="domain" description="CheB-type methylesterase" evidence="5">
    <location>
        <begin position="5"/>
        <end position="193"/>
    </location>
</feature>
<reference evidence="6 7" key="1">
    <citation type="submission" date="2021-02" db="EMBL/GenBank/DDBJ databases">
        <title>FDA dAtabase for Regulatory Grade micrObial Sequences (FDA-ARGOS): Supporting development and validation of Infectious Disease Dx tests.</title>
        <authorList>
            <person name="Minogue T."/>
            <person name="Wolcott M."/>
            <person name="Wasieloski L."/>
            <person name="Aguilar W."/>
            <person name="Moore D."/>
            <person name="Jaissle J."/>
            <person name="Tallon L."/>
            <person name="Sadzewicz L."/>
            <person name="Zhao X."/>
            <person name="Boylan J."/>
            <person name="Ott S."/>
            <person name="Bowen H."/>
            <person name="Vavikolanu K."/>
            <person name="Mehta A."/>
            <person name="Aluvathingal J."/>
            <person name="Nadendla S."/>
            <person name="Yan Y."/>
            <person name="Sichtig H."/>
        </authorList>
    </citation>
    <scope>NUCLEOTIDE SEQUENCE [LARGE SCALE GENOMIC DNA]</scope>
    <source>
        <strain evidence="6 7">FDAARGOS_1272</strain>
    </source>
</reference>
<evidence type="ECO:0000256" key="1">
    <source>
        <dbReference type="ARBA" id="ARBA00022801"/>
    </source>
</evidence>
<dbReference type="GO" id="GO:0005737">
    <property type="term" value="C:cytoplasm"/>
    <property type="evidence" value="ECO:0007669"/>
    <property type="project" value="InterPro"/>
</dbReference>
<evidence type="ECO:0000256" key="3">
    <source>
        <dbReference type="ARBA" id="ARBA00048267"/>
    </source>
</evidence>
<dbReference type="Pfam" id="PF01339">
    <property type="entry name" value="CheB_methylest"/>
    <property type="match status" value="1"/>
</dbReference>
<accession>A0A892IFE1</accession>
<keyword evidence="7" id="KW-1185">Reference proteome</keyword>
<keyword evidence="1 4" id="KW-0378">Hydrolase</keyword>
<dbReference type="CDD" id="cd16433">
    <property type="entry name" value="CheB"/>
    <property type="match status" value="1"/>
</dbReference>
<evidence type="ECO:0000313" key="6">
    <source>
        <dbReference type="EMBL" id="QRO80888.1"/>
    </source>
</evidence>
<dbReference type="InterPro" id="IPR035909">
    <property type="entry name" value="CheB_C"/>
</dbReference>
<dbReference type="EC" id="3.1.1.61" evidence="2"/>
<dbReference type="SUPFAM" id="SSF52738">
    <property type="entry name" value="Methylesterase CheB, C-terminal domain"/>
    <property type="match status" value="1"/>
</dbReference>
<dbReference type="Proteomes" id="UP000625568">
    <property type="component" value="Chromosome 3"/>
</dbReference>
<comment type="catalytic activity">
    <reaction evidence="3">
        <text>[protein]-L-glutamate 5-O-methyl ester + H2O = L-glutamyl-[protein] + methanol + H(+)</text>
        <dbReference type="Rhea" id="RHEA:23236"/>
        <dbReference type="Rhea" id="RHEA-COMP:10208"/>
        <dbReference type="Rhea" id="RHEA-COMP:10311"/>
        <dbReference type="ChEBI" id="CHEBI:15377"/>
        <dbReference type="ChEBI" id="CHEBI:15378"/>
        <dbReference type="ChEBI" id="CHEBI:17790"/>
        <dbReference type="ChEBI" id="CHEBI:29973"/>
        <dbReference type="ChEBI" id="CHEBI:82795"/>
        <dbReference type="EC" id="3.1.1.61"/>
    </reaction>
</comment>
<dbReference type="PIRSF" id="PIRSF036461">
    <property type="entry name" value="Chmtx_methlestr"/>
    <property type="match status" value="1"/>
</dbReference>
<dbReference type="RefSeq" id="WP_035975580.1">
    <property type="nucleotide sequence ID" value="NZ_CABVPR010000007.1"/>
</dbReference>
<dbReference type="AlphaFoldDB" id="A0A892IFE1"/>